<gene>
    <name evidence="4" type="ORF">PH603_00095</name>
</gene>
<dbReference type="InterPro" id="IPR036526">
    <property type="entry name" value="C-N_Hydrolase_sf"/>
</dbReference>
<dbReference type="AlphaFoldDB" id="A0AAE9XRZ0"/>
<dbReference type="RefSeq" id="WP_289503875.1">
    <property type="nucleotide sequence ID" value="NZ_CP116805.1"/>
</dbReference>
<dbReference type="InterPro" id="IPR003010">
    <property type="entry name" value="C-N_Hydrolase"/>
</dbReference>
<evidence type="ECO:0000313" key="4">
    <source>
        <dbReference type="EMBL" id="WCL54156.1"/>
    </source>
</evidence>
<organism evidence="4 5">
    <name type="scientific">Gimibacter soli</name>
    <dbReference type="NCBI Taxonomy" id="3024400"/>
    <lineage>
        <taxon>Bacteria</taxon>
        <taxon>Pseudomonadati</taxon>
        <taxon>Pseudomonadota</taxon>
        <taxon>Alphaproteobacteria</taxon>
        <taxon>Kordiimonadales</taxon>
        <taxon>Temperatibacteraceae</taxon>
        <taxon>Gimibacter</taxon>
    </lineage>
</organism>
<dbReference type="InterPro" id="IPR001110">
    <property type="entry name" value="UPF0012_CS"/>
</dbReference>
<reference evidence="4" key="1">
    <citation type="submission" date="2023-01" db="EMBL/GenBank/DDBJ databases">
        <title>The genome sequence of Kordiimonadaceae bacterium 6D33.</title>
        <authorList>
            <person name="Liu Y."/>
        </authorList>
    </citation>
    <scope>NUCLEOTIDE SEQUENCE</scope>
    <source>
        <strain evidence="4">6D33</strain>
    </source>
</reference>
<feature type="domain" description="CN hydrolase" evidence="3">
    <location>
        <begin position="1"/>
        <end position="248"/>
    </location>
</feature>
<dbReference type="InterPro" id="IPR045254">
    <property type="entry name" value="Nit1/2_C-N_Hydrolase"/>
</dbReference>
<keyword evidence="5" id="KW-1185">Reference proteome</keyword>
<dbReference type="Pfam" id="PF00795">
    <property type="entry name" value="CN_hydrolase"/>
    <property type="match status" value="1"/>
</dbReference>
<dbReference type="PANTHER" id="PTHR23088:SF27">
    <property type="entry name" value="DEAMINATED GLUTATHIONE AMIDASE"/>
    <property type="match status" value="1"/>
</dbReference>
<dbReference type="GO" id="GO:0016811">
    <property type="term" value="F:hydrolase activity, acting on carbon-nitrogen (but not peptide) bonds, in linear amides"/>
    <property type="evidence" value="ECO:0007669"/>
    <property type="project" value="InterPro"/>
</dbReference>
<name>A0AAE9XRZ0_9PROT</name>
<evidence type="ECO:0000313" key="5">
    <source>
        <dbReference type="Proteomes" id="UP001217500"/>
    </source>
</evidence>
<dbReference type="PANTHER" id="PTHR23088">
    <property type="entry name" value="NITRILASE-RELATED"/>
    <property type="match status" value="1"/>
</dbReference>
<dbReference type="PROSITE" id="PS50263">
    <property type="entry name" value="CN_HYDROLASE"/>
    <property type="match status" value="1"/>
</dbReference>
<protein>
    <submittedName>
        <fullName evidence="4">Carbon-nitrogen hydrolase family protein</fullName>
    </submittedName>
</protein>
<dbReference type="Gene3D" id="3.60.110.10">
    <property type="entry name" value="Carbon-nitrogen hydrolase"/>
    <property type="match status" value="1"/>
</dbReference>
<accession>A0AAE9XRZ0</accession>
<dbReference type="Proteomes" id="UP001217500">
    <property type="component" value="Chromosome"/>
</dbReference>
<dbReference type="SUPFAM" id="SSF56317">
    <property type="entry name" value="Carbon-nitrogen hydrolase"/>
    <property type="match status" value="1"/>
</dbReference>
<evidence type="ECO:0000256" key="1">
    <source>
        <dbReference type="ARBA" id="ARBA00010613"/>
    </source>
</evidence>
<keyword evidence="2 4" id="KW-0378">Hydrolase</keyword>
<dbReference type="KEGG" id="gso:PH603_00095"/>
<dbReference type="EMBL" id="CP116805">
    <property type="protein sequence ID" value="WCL54156.1"/>
    <property type="molecule type" value="Genomic_DNA"/>
</dbReference>
<dbReference type="PROSITE" id="PS01227">
    <property type="entry name" value="UPF0012"/>
    <property type="match status" value="1"/>
</dbReference>
<sequence length="275" mass="29623">MRGALVQLTSGRTVASNLEVLEAHIRAAVAEGAEFVFTPETSLMMETRRADVLEKARYEAEDEALAALQALALEAGVWLSLGSIMVKVADDRLANRSFLIGPDGAIKARYDKIHLFDVDLGEGQVYRESALYEAGREAVVADTPFGLVGMSVCYDLRFPYLYRALAGAGARILLVPAAFTRPTGEAHWHALLRARAIENGAFVIAAAQTGDHETGRATYGHSLVIAPWGEVVVDAGTAPGVTLFDIDLAKVDAARQKVPSLDHTRTFSVTRTETP</sequence>
<proteinExistence type="inferred from homology"/>
<evidence type="ECO:0000259" key="3">
    <source>
        <dbReference type="PROSITE" id="PS50263"/>
    </source>
</evidence>
<evidence type="ECO:0000256" key="2">
    <source>
        <dbReference type="ARBA" id="ARBA00022801"/>
    </source>
</evidence>
<comment type="similarity">
    <text evidence="1">Belongs to the carbon-nitrogen hydrolase superfamily. NIT1/NIT2 family.</text>
</comment>
<dbReference type="CDD" id="cd07572">
    <property type="entry name" value="nit"/>
    <property type="match status" value="1"/>
</dbReference>